<dbReference type="PROSITE" id="PS50287">
    <property type="entry name" value="SRCR_2"/>
    <property type="match status" value="1"/>
</dbReference>
<dbReference type="InterPro" id="IPR036772">
    <property type="entry name" value="SRCR-like_dom_sf"/>
</dbReference>
<evidence type="ECO:0000256" key="3">
    <source>
        <dbReference type="ARBA" id="ARBA00022525"/>
    </source>
</evidence>
<dbReference type="SUPFAM" id="SSF56487">
    <property type="entry name" value="SRCR-like"/>
    <property type="match status" value="1"/>
</dbReference>
<evidence type="ECO:0000256" key="11">
    <source>
        <dbReference type="PROSITE-ProRule" id="PRU00196"/>
    </source>
</evidence>
<dbReference type="GO" id="GO:0005615">
    <property type="term" value="C:extracellular space"/>
    <property type="evidence" value="ECO:0007669"/>
    <property type="project" value="TreeGrafter"/>
</dbReference>
<sequence>MRAVRLTGGLDRCSGRVEVHRHGLWGSVCDNCWNRNMAAAVCSMLRCGAKPQKFSQFLPPLALGAGPLWFYECDGNARTLWQCTEYVNQTHLCVSSKASGLVCEALCFQQTRSSFRPPTYELHHNSYRGAVDLVEVAARPLPPEDSKRNRAEPLTTPSGPNSLWEEPPEPTEEVMGVFTRCNPAAAHYARVSRPSVDSLDTCSTSSGDTNHGYVQVTADPGPAQSSGVSDPRDPSKLVYAEAQLSRGQNTDLQNSGDEDDGPVYSLVSPDRDSAPEDDYDDIDVPK</sequence>
<feature type="region of interest" description="Disordered" evidence="12">
    <location>
        <begin position="192"/>
        <end position="286"/>
    </location>
</feature>
<evidence type="ECO:0000259" key="13">
    <source>
        <dbReference type="PROSITE" id="PS50287"/>
    </source>
</evidence>
<comment type="subcellular location">
    <subcellularLocation>
        <location evidence="1">Membrane</location>
        <topology evidence="1">Single-pass membrane protein</topology>
    </subcellularLocation>
    <subcellularLocation>
        <location evidence="2">Secreted</location>
    </subcellularLocation>
</comment>
<evidence type="ECO:0000256" key="10">
    <source>
        <dbReference type="ARBA" id="ARBA00023180"/>
    </source>
</evidence>
<accession>A0A4Z2FLV2</accession>
<feature type="domain" description="SRCR" evidence="13">
    <location>
        <begin position="4"/>
        <end position="104"/>
    </location>
</feature>
<keyword evidence="3" id="KW-0964">Secreted</keyword>
<evidence type="ECO:0000256" key="7">
    <source>
        <dbReference type="ARBA" id="ARBA00022989"/>
    </source>
</evidence>
<evidence type="ECO:0000256" key="8">
    <source>
        <dbReference type="ARBA" id="ARBA00023136"/>
    </source>
</evidence>
<feature type="compositionally biased region" description="Acidic residues" evidence="12">
    <location>
        <begin position="275"/>
        <end position="286"/>
    </location>
</feature>
<feature type="compositionally biased region" description="Polar residues" evidence="12">
    <location>
        <begin position="198"/>
        <end position="209"/>
    </location>
</feature>
<keyword evidence="14" id="KW-0675">Receptor</keyword>
<evidence type="ECO:0000256" key="4">
    <source>
        <dbReference type="ARBA" id="ARBA00022692"/>
    </source>
</evidence>
<evidence type="ECO:0000256" key="1">
    <source>
        <dbReference type="ARBA" id="ARBA00004167"/>
    </source>
</evidence>
<dbReference type="GO" id="GO:0005886">
    <property type="term" value="C:plasma membrane"/>
    <property type="evidence" value="ECO:0007669"/>
    <property type="project" value="TreeGrafter"/>
</dbReference>
<evidence type="ECO:0000256" key="6">
    <source>
        <dbReference type="ARBA" id="ARBA00022737"/>
    </source>
</evidence>
<protein>
    <submittedName>
        <fullName evidence="14">Scavenger receptor cysteine-rich type 1 protein M130</fullName>
    </submittedName>
</protein>
<keyword evidence="5" id="KW-0732">Signal</keyword>
<dbReference type="Pfam" id="PF00530">
    <property type="entry name" value="SRCR"/>
    <property type="match status" value="1"/>
</dbReference>
<evidence type="ECO:0000256" key="12">
    <source>
        <dbReference type="SAM" id="MobiDB-lite"/>
    </source>
</evidence>
<evidence type="ECO:0000256" key="2">
    <source>
        <dbReference type="ARBA" id="ARBA00004613"/>
    </source>
</evidence>
<feature type="compositionally biased region" description="Polar residues" evidence="12">
    <location>
        <begin position="245"/>
        <end position="255"/>
    </location>
</feature>
<dbReference type="SMART" id="SM00202">
    <property type="entry name" value="SR"/>
    <property type="match status" value="1"/>
</dbReference>
<keyword evidence="7" id="KW-1133">Transmembrane helix</keyword>
<feature type="compositionally biased region" description="Basic and acidic residues" evidence="12">
    <location>
        <begin position="142"/>
        <end position="151"/>
    </location>
</feature>
<keyword evidence="15" id="KW-1185">Reference proteome</keyword>
<proteinExistence type="predicted"/>
<keyword evidence="6" id="KW-0677">Repeat</keyword>
<dbReference type="GO" id="GO:0031638">
    <property type="term" value="P:zymogen activation"/>
    <property type="evidence" value="ECO:0007669"/>
    <property type="project" value="TreeGrafter"/>
</dbReference>
<feature type="disulfide bond" evidence="11">
    <location>
        <begin position="29"/>
        <end position="93"/>
    </location>
</feature>
<gene>
    <name evidence="14" type="primary">CD163_0</name>
    <name evidence="14" type="ORF">EYF80_047697</name>
</gene>
<keyword evidence="4" id="KW-0812">Transmembrane</keyword>
<comment type="caution">
    <text evidence="14">The sequence shown here is derived from an EMBL/GenBank/DDBJ whole genome shotgun (WGS) entry which is preliminary data.</text>
</comment>
<dbReference type="EMBL" id="SRLO01001058">
    <property type="protein sequence ID" value="TNN42118.1"/>
    <property type="molecule type" value="Genomic_DNA"/>
</dbReference>
<dbReference type="AlphaFoldDB" id="A0A4Z2FLV2"/>
<name>A0A4Z2FLV2_9TELE</name>
<evidence type="ECO:0000256" key="9">
    <source>
        <dbReference type="ARBA" id="ARBA00023157"/>
    </source>
</evidence>
<dbReference type="Gene3D" id="3.10.250.10">
    <property type="entry name" value="SRCR-like domain"/>
    <property type="match status" value="1"/>
</dbReference>
<dbReference type="PANTHER" id="PTHR48071">
    <property type="entry name" value="SRCR DOMAIN-CONTAINING PROTEIN"/>
    <property type="match status" value="1"/>
</dbReference>
<dbReference type="PRINTS" id="PR00258">
    <property type="entry name" value="SPERACTRCPTR"/>
</dbReference>
<keyword evidence="8" id="KW-0472">Membrane</keyword>
<dbReference type="InterPro" id="IPR001190">
    <property type="entry name" value="SRCR"/>
</dbReference>
<evidence type="ECO:0000313" key="14">
    <source>
        <dbReference type="EMBL" id="TNN42118.1"/>
    </source>
</evidence>
<keyword evidence="10" id="KW-0325">Glycoprotein</keyword>
<feature type="disulfide bond" evidence="11">
    <location>
        <begin position="42"/>
        <end position="103"/>
    </location>
</feature>
<evidence type="ECO:0000256" key="5">
    <source>
        <dbReference type="ARBA" id="ARBA00022729"/>
    </source>
</evidence>
<dbReference type="Proteomes" id="UP000314294">
    <property type="component" value="Unassembled WGS sequence"/>
</dbReference>
<organism evidence="14 15">
    <name type="scientific">Liparis tanakae</name>
    <name type="common">Tanaka's snailfish</name>
    <dbReference type="NCBI Taxonomy" id="230148"/>
    <lineage>
        <taxon>Eukaryota</taxon>
        <taxon>Metazoa</taxon>
        <taxon>Chordata</taxon>
        <taxon>Craniata</taxon>
        <taxon>Vertebrata</taxon>
        <taxon>Euteleostomi</taxon>
        <taxon>Actinopterygii</taxon>
        <taxon>Neopterygii</taxon>
        <taxon>Teleostei</taxon>
        <taxon>Neoteleostei</taxon>
        <taxon>Acanthomorphata</taxon>
        <taxon>Eupercaria</taxon>
        <taxon>Perciformes</taxon>
        <taxon>Cottioidei</taxon>
        <taxon>Cottales</taxon>
        <taxon>Liparidae</taxon>
        <taxon>Liparis</taxon>
    </lineage>
</organism>
<evidence type="ECO:0000313" key="15">
    <source>
        <dbReference type="Proteomes" id="UP000314294"/>
    </source>
</evidence>
<dbReference type="PANTHER" id="PTHR48071:SF15">
    <property type="entry name" value="SRCR DOMAIN-CONTAINING PROTEIN"/>
    <property type="match status" value="1"/>
</dbReference>
<dbReference type="FunFam" id="3.10.250.10:FF:000016">
    <property type="entry name" value="Scavenger receptor cysteine-rich protein type 12"/>
    <property type="match status" value="1"/>
</dbReference>
<dbReference type="GO" id="GO:0004252">
    <property type="term" value="F:serine-type endopeptidase activity"/>
    <property type="evidence" value="ECO:0007669"/>
    <property type="project" value="TreeGrafter"/>
</dbReference>
<reference evidence="14 15" key="1">
    <citation type="submission" date="2019-03" db="EMBL/GenBank/DDBJ databases">
        <title>First draft genome of Liparis tanakae, snailfish: a comprehensive survey of snailfish specific genes.</title>
        <authorList>
            <person name="Kim W."/>
            <person name="Song I."/>
            <person name="Jeong J.-H."/>
            <person name="Kim D."/>
            <person name="Kim S."/>
            <person name="Ryu S."/>
            <person name="Song J.Y."/>
            <person name="Lee S.K."/>
        </authorList>
    </citation>
    <scope>NUCLEOTIDE SEQUENCE [LARGE SCALE GENOMIC DNA]</scope>
    <source>
        <tissue evidence="14">Muscle</tissue>
    </source>
</reference>
<keyword evidence="9 11" id="KW-1015">Disulfide bond</keyword>
<feature type="region of interest" description="Disordered" evidence="12">
    <location>
        <begin position="140"/>
        <end position="171"/>
    </location>
</feature>
<feature type="disulfide bond" evidence="11">
    <location>
        <begin position="73"/>
        <end position="83"/>
    </location>
</feature>
<dbReference type="OrthoDB" id="536948at2759"/>